<sequence length="788" mass="83364">MATTFADQLRSLPDEALGALIQLRPDLVIPVPADISALAVRAQSRNSVARCLDGLDEFTLVILDAARLTRAADTALTSVAAILELTTGIPEDEARLAIDRLRIRFLLHGPEDGLQVVGAVDEVTSPYPAGLGRPADFLDPRAAALVADRAKLRRTVLAAPPGARAVLDRLAAGPPIGALTRDAVAEPVRWLVDQHVLVPVSEAGRAPRPDGELVELPREIGMLLRRDTGPLGVLRPTAPTPDGPARTPQAADSAGAGQTMEAVRATEAILESLATEPAPVLRAGGLGVRDLKRVAKAAGVDEAGAALLVEITYAAGLLGESENGQNQDNFLPTAAYDLWRAAGIAHRWAALARAWLTMTRQPGLIGRRDERDRPINALAPDAERAGAPQARREALVALAELDPGAAPAPDALLELLAWQAPRRARGRETAHRDAYAGAALLGITGLGALTSYARLLLTDNGPDDGDPLGVHPEDAHADAVRALDQLLPAPVDHILVQADLTVIVPGPPEPDLATELDVLAEPESAGGASVFRVTPASVRRALDVGYQAADLHALFRRRSRTPVPQTLTYLIDDAARRHGGLRSGSAGSYLRSDDEALLAEVVADRRLGTLDLRRIAPTVLVSPRPVARLLGALRENGYAPVAEDGGGTTVLTRPKVRRAPTRTPRIAEPSSPVLTGPRLAGVVEQLRRGDIATRAARRAPVTVRAAHGQAIPGLTAVQQHTQAMAVLQQAVRDKARVWVGYVDSHGATLSRLVRPVSLSAGYLRAEDERGESLHTFALHRITAAVTEE</sequence>
<reference evidence="5" key="1">
    <citation type="journal article" date="2019" name="Int. J. Syst. Evol. Microbiol.">
        <title>The Global Catalogue of Microorganisms (GCM) 10K type strain sequencing project: providing services to taxonomists for standard genome sequencing and annotation.</title>
        <authorList>
            <consortium name="The Broad Institute Genomics Platform"/>
            <consortium name="The Broad Institute Genome Sequencing Center for Infectious Disease"/>
            <person name="Wu L."/>
            <person name="Ma J."/>
        </authorList>
    </citation>
    <scope>NUCLEOTIDE SEQUENCE [LARGE SCALE GENOMIC DNA]</scope>
    <source>
        <strain evidence="5">CCM 7526</strain>
    </source>
</reference>
<feature type="domain" description="WYL" evidence="2">
    <location>
        <begin position="723"/>
        <end position="784"/>
    </location>
</feature>
<evidence type="ECO:0000256" key="1">
    <source>
        <dbReference type="SAM" id="MobiDB-lite"/>
    </source>
</evidence>
<protein>
    <submittedName>
        <fullName evidence="4">Helicase-associated domain-containing protein</fullName>
    </submittedName>
</protein>
<keyword evidence="4" id="KW-0547">Nucleotide-binding</keyword>
<dbReference type="EMBL" id="JBHTMK010000086">
    <property type="protein sequence ID" value="MFD1374623.1"/>
    <property type="molecule type" value="Genomic_DNA"/>
</dbReference>
<feature type="domain" description="Helicase XPB/Ssl2 N-terminal" evidence="3">
    <location>
        <begin position="494"/>
        <end position="616"/>
    </location>
</feature>
<keyword evidence="5" id="KW-1185">Reference proteome</keyword>
<dbReference type="PROSITE" id="PS52050">
    <property type="entry name" value="WYL"/>
    <property type="match status" value="1"/>
</dbReference>
<dbReference type="Pfam" id="PF13625">
    <property type="entry name" value="Helicase_C_3"/>
    <property type="match status" value="1"/>
</dbReference>
<dbReference type="Pfam" id="PF13280">
    <property type="entry name" value="WYL"/>
    <property type="match status" value="1"/>
</dbReference>
<accession>A0ABW4AXB2</accession>
<keyword evidence="4" id="KW-0347">Helicase</keyword>
<organism evidence="4 5">
    <name type="scientific">Actinoplanes sichuanensis</name>
    <dbReference type="NCBI Taxonomy" id="512349"/>
    <lineage>
        <taxon>Bacteria</taxon>
        <taxon>Bacillati</taxon>
        <taxon>Actinomycetota</taxon>
        <taxon>Actinomycetes</taxon>
        <taxon>Micromonosporales</taxon>
        <taxon>Micromonosporaceae</taxon>
        <taxon>Actinoplanes</taxon>
    </lineage>
</organism>
<keyword evidence="4" id="KW-0378">Hydrolase</keyword>
<name>A0ABW4AXB2_9ACTN</name>
<dbReference type="InterPro" id="IPR026881">
    <property type="entry name" value="WYL_dom"/>
</dbReference>
<feature type="region of interest" description="Disordered" evidence="1">
    <location>
        <begin position="230"/>
        <end position="257"/>
    </location>
</feature>
<dbReference type="GO" id="GO:0004386">
    <property type="term" value="F:helicase activity"/>
    <property type="evidence" value="ECO:0007669"/>
    <property type="project" value="UniProtKB-KW"/>
</dbReference>
<proteinExistence type="predicted"/>
<evidence type="ECO:0000259" key="2">
    <source>
        <dbReference type="Pfam" id="PF13280"/>
    </source>
</evidence>
<dbReference type="Proteomes" id="UP001597183">
    <property type="component" value="Unassembled WGS sequence"/>
</dbReference>
<gene>
    <name evidence="4" type="ORF">ACFQ5G_55635</name>
</gene>
<dbReference type="RefSeq" id="WP_317788984.1">
    <property type="nucleotide sequence ID" value="NZ_AP028461.1"/>
</dbReference>
<dbReference type="InterPro" id="IPR032830">
    <property type="entry name" value="XPB/Ssl2_N"/>
</dbReference>
<keyword evidence="4" id="KW-0067">ATP-binding</keyword>
<evidence type="ECO:0000313" key="4">
    <source>
        <dbReference type="EMBL" id="MFD1374623.1"/>
    </source>
</evidence>
<evidence type="ECO:0000313" key="5">
    <source>
        <dbReference type="Proteomes" id="UP001597183"/>
    </source>
</evidence>
<comment type="caution">
    <text evidence="4">The sequence shown here is derived from an EMBL/GenBank/DDBJ whole genome shotgun (WGS) entry which is preliminary data.</text>
</comment>
<evidence type="ECO:0000259" key="3">
    <source>
        <dbReference type="Pfam" id="PF13625"/>
    </source>
</evidence>